<dbReference type="InterPro" id="IPR039258">
    <property type="entry name" value="ZNF511"/>
</dbReference>
<keyword evidence="3" id="KW-1185">Reference proteome</keyword>
<dbReference type="PANTHER" id="PTHR21354">
    <property type="entry name" value="ZINC FINGER PROTEIN 511"/>
    <property type="match status" value="1"/>
</dbReference>
<evidence type="ECO:0008006" key="4">
    <source>
        <dbReference type="Google" id="ProtNLM"/>
    </source>
</evidence>
<feature type="region of interest" description="Disordered" evidence="1">
    <location>
        <begin position="162"/>
        <end position="226"/>
    </location>
</feature>
<evidence type="ECO:0000256" key="1">
    <source>
        <dbReference type="SAM" id="MobiDB-lite"/>
    </source>
</evidence>
<dbReference type="AlphaFoldDB" id="A0AAN6JHH8"/>
<protein>
    <recommendedName>
        <fullName evidence="4">C2H2-type domain-containing protein</fullName>
    </recommendedName>
</protein>
<sequence length="272" mass="29536">MKRRGIASAATASTAHGNSLEWTCSLPPSCDLQPRAFADLKAFEEHYALQHAHVCAIPSLTSRKGEEEVCGKTFPTDWLLECHIAACHSELELERQARGLPHLHCLQPGCDSRFHLAAERSMHAIQIHGFPVNYFFDIVEHGIGDLLLKYGPGASLIVPGGGRSQRASFHPENLGSTPTVPGQDVGTGHTVRHKRSRTDSSDEELPTDVEANGRTMGGHETPIPQARPAFKTPITREEAEAGTALDPAHTLAGKMDALSLVPTAVRRRQLKT</sequence>
<dbReference type="EMBL" id="JAPDMQ010000716">
    <property type="protein sequence ID" value="KAK0521047.1"/>
    <property type="molecule type" value="Genomic_DNA"/>
</dbReference>
<proteinExistence type="predicted"/>
<dbReference type="Proteomes" id="UP001176521">
    <property type="component" value="Unassembled WGS sequence"/>
</dbReference>
<organism evidence="2 3">
    <name type="scientific">Tilletia horrida</name>
    <dbReference type="NCBI Taxonomy" id="155126"/>
    <lineage>
        <taxon>Eukaryota</taxon>
        <taxon>Fungi</taxon>
        <taxon>Dikarya</taxon>
        <taxon>Basidiomycota</taxon>
        <taxon>Ustilaginomycotina</taxon>
        <taxon>Exobasidiomycetes</taxon>
        <taxon>Tilletiales</taxon>
        <taxon>Tilletiaceae</taxon>
        <taxon>Tilletia</taxon>
    </lineage>
</organism>
<reference evidence="2" key="1">
    <citation type="journal article" date="2023" name="PhytoFront">
        <title>Draft Genome Resources of Seven Strains of Tilletia horrida, Causal Agent of Kernel Smut of Rice.</title>
        <authorList>
            <person name="Khanal S."/>
            <person name="Antony Babu S."/>
            <person name="Zhou X.G."/>
        </authorList>
    </citation>
    <scope>NUCLEOTIDE SEQUENCE</scope>
    <source>
        <strain evidence="2">TX3</strain>
    </source>
</reference>
<evidence type="ECO:0000313" key="2">
    <source>
        <dbReference type="EMBL" id="KAK0521047.1"/>
    </source>
</evidence>
<accession>A0AAN6JHH8</accession>
<gene>
    <name evidence="2" type="ORF">OC842_006907</name>
</gene>
<evidence type="ECO:0000313" key="3">
    <source>
        <dbReference type="Proteomes" id="UP001176521"/>
    </source>
</evidence>
<name>A0AAN6JHH8_9BASI</name>
<comment type="caution">
    <text evidence="2">The sequence shown here is derived from an EMBL/GenBank/DDBJ whole genome shotgun (WGS) entry which is preliminary data.</text>
</comment>
<dbReference type="PANTHER" id="PTHR21354:SF0">
    <property type="entry name" value="ZINC FINGER PROTEIN 511"/>
    <property type="match status" value="1"/>
</dbReference>